<keyword evidence="4" id="KW-1185">Reference proteome</keyword>
<feature type="chain" id="PRO_5044876619" evidence="2">
    <location>
        <begin position="21"/>
        <end position="86"/>
    </location>
</feature>
<dbReference type="EMBL" id="JBEAFC010000014">
    <property type="protein sequence ID" value="KAL1533064.1"/>
    <property type="molecule type" value="Genomic_DNA"/>
</dbReference>
<evidence type="ECO:0000256" key="2">
    <source>
        <dbReference type="SAM" id="SignalP"/>
    </source>
</evidence>
<evidence type="ECO:0000313" key="3">
    <source>
        <dbReference type="EMBL" id="KAL1533064.1"/>
    </source>
</evidence>
<keyword evidence="2" id="KW-0732">Signal</keyword>
<evidence type="ECO:0000256" key="1">
    <source>
        <dbReference type="SAM" id="MobiDB-lite"/>
    </source>
</evidence>
<evidence type="ECO:0000313" key="4">
    <source>
        <dbReference type="Proteomes" id="UP001567538"/>
    </source>
</evidence>
<dbReference type="AlphaFoldDB" id="A0ABD1FQ49"/>
<gene>
    <name evidence="3" type="ORF">AAHA92_33003</name>
</gene>
<dbReference type="Proteomes" id="UP001567538">
    <property type="component" value="Unassembled WGS sequence"/>
</dbReference>
<protein>
    <submittedName>
        <fullName evidence="3">RNA-binding region-containing protein 3-like</fullName>
    </submittedName>
</protein>
<organism evidence="3 4">
    <name type="scientific">Salvia divinorum</name>
    <name type="common">Maria pastora</name>
    <name type="synonym">Diviner's sage</name>
    <dbReference type="NCBI Taxonomy" id="28513"/>
    <lineage>
        <taxon>Eukaryota</taxon>
        <taxon>Viridiplantae</taxon>
        <taxon>Streptophyta</taxon>
        <taxon>Embryophyta</taxon>
        <taxon>Tracheophyta</taxon>
        <taxon>Spermatophyta</taxon>
        <taxon>Magnoliopsida</taxon>
        <taxon>eudicotyledons</taxon>
        <taxon>Gunneridae</taxon>
        <taxon>Pentapetalae</taxon>
        <taxon>asterids</taxon>
        <taxon>lamiids</taxon>
        <taxon>Lamiales</taxon>
        <taxon>Lamiaceae</taxon>
        <taxon>Nepetoideae</taxon>
        <taxon>Mentheae</taxon>
        <taxon>Salviinae</taxon>
        <taxon>Salvia</taxon>
        <taxon>Salvia subgen. Calosphace</taxon>
    </lineage>
</organism>
<accession>A0ABD1FQ49</accession>
<reference evidence="3 4" key="1">
    <citation type="submission" date="2024-06" db="EMBL/GenBank/DDBJ databases">
        <title>A chromosome level genome sequence of Diviner's sage (Salvia divinorum).</title>
        <authorList>
            <person name="Ford S.A."/>
            <person name="Ro D.-K."/>
            <person name="Ness R.W."/>
            <person name="Phillips M.A."/>
        </authorList>
    </citation>
    <scope>NUCLEOTIDE SEQUENCE [LARGE SCALE GENOMIC DNA]</scope>
    <source>
        <strain evidence="3">SAF-2024a</strain>
        <tissue evidence="3">Leaf</tissue>
    </source>
</reference>
<feature type="region of interest" description="Disordered" evidence="1">
    <location>
        <begin position="48"/>
        <end position="67"/>
    </location>
</feature>
<comment type="caution">
    <text evidence="3">The sequence shown here is derived from an EMBL/GenBank/DDBJ whole genome shotgun (WGS) entry which is preliminary data.</text>
</comment>
<sequence length="86" mass="9560">MAFFTLSILSASAPLFSTLSTPFKPSPVFLLPSSKSIPSVRSMRSSLVAMAPDEEKMTRRSPPRFPHRQYHSSFSLRTSVEHLCGC</sequence>
<proteinExistence type="predicted"/>
<feature type="signal peptide" evidence="2">
    <location>
        <begin position="1"/>
        <end position="20"/>
    </location>
</feature>
<name>A0ABD1FQ49_SALDI</name>